<protein>
    <submittedName>
        <fullName evidence="1">Uncharacterized protein</fullName>
    </submittedName>
</protein>
<reference evidence="1 2" key="1">
    <citation type="submission" date="2015-05" db="EMBL/GenBank/DDBJ databases">
        <title>Evolution of Trichinella species and genotypes.</title>
        <authorList>
            <person name="Korhonen P.K."/>
            <person name="Edoardo P."/>
            <person name="Giuseppe L.R."/>
            <person name="Gasser R.B."/>
        </authorList>
    </citation>
    <scope>NUCLEOTIDE SEQUENCE [LARGE SCALE GENOMIC DNA]</scope>
    <source>
        <strain evidence="1">ISS10</strain>
    </source>
</reference>
<accession>A0A0V1LT26</accession>
<keyword evidence="2" id="KW-1185">Reference proteome</keyword>
<gene>
    <name evidence="1" type="ORF">T02_5003</name>
</gene>
<evidence type="ECO:0000313" key="2">
    <source>
        <dbReference type="Proteomes" id="UP000054721"/>
    </source>
</evidence>
<dbReference type="AlphaFoldDB" id="A0A0V1LT26"/>
<feature type="non-terminal residue" evidence="1">
    <location>
        <position position="53"/>
    </location>
</feature>
<dbReference type="Proteomes" id="UP000054721">
    <property type="component" value="Unassembled WGS sequence"/>
</dbReference>
<proteinExistence type="predicted"/>
<sequence>LIRRRHRFRTRWRALLRECELLHRLCARYMPHAHRKEPPHVCALTLWVTAHHS</sequence>
<feature type="non-terminal residue" evidence="1">
    <location>
        <position position="1"/>
    </location>
</feature>
<evidence type="ECO:0000313" key="1">
    <source>
        <dbReference type="EMBL" id="KRZ62680.1"/>
    </source>
</evidence>
<dbReference type="EMBL" id="JYDW01000007">
    <property type="protein sequence ID" value="KRZ62680.1"/>
    <property type="molecule type" value="Genomic_DNA"/>
</dbReference>
<comment type="caution">
    <text evidence="1">The sequence shown here is derived from an EMBL/GenBank/DDBJ whole genome shotgun (WGS) entry which is preliminary data.</text>
</comment>
<organism evidence="1 2">
    <name type="scientific">Trichinella nativa</name>
    <dbReference type="NCBI Taxonomy" id="6335"/>
    <lineage>
        <taxon>Eukaryota</taxon>
        <taxon>Metazoa</taxon>
        <taxon>Ecdysozoa</taxon>
        <taxon>Nematoda</taxon>
        <taxon>Enoplea</taxon>
        <taxon>Dorylaimia</taxon>
        <taxon>Trichinellida</taxon>
        <taxon>Trichinellidae</taxon>
        <taxon>Trichinella</taxon>
    </lineage>
</organism>
<name>A0A0V1LT26_9BILA</name>